<sequence length="146" mass="17167">MHHYRLCRIFYRVFNGIVYYRYSRRLTDKYCYKYVNCSIYLFLFLAINAYKSKTINLAPDLAQSSKSLDTKTQINLDDICNQYCLSEREKLIVEKLIQGASNKEIAEKLYGKSHYRPNANSPRNYFYTILAIIGVSPILSSLSFIR</sequence>
<feature type="domain" description="HTH luxR-type" evidence="2">
    <location>
        <begin position="85"/>
        <end position="109"/>
    </location>
</feature>
<dbReference type="SUPFAM" id="SSF46894">
    <property type="entry name" value="C-terminal effector domain of the bipartite response regulators"/>
    <property type="match status" value="1"/>
</dbReference>
<reference evidence="4" key="1">
    <citation type="submission" date="2018-11" db="EMBL/GenBank/DDBJ databases">
        <title>Genome sequencing of a novel mesophilic and cellulolytic organism within the genus Hungateiclostridium.</title>
        <authorList>
            <person name="Rettenmaier R."/>
            <person name="Liebl W."/>
            <person name="Zverlov V."/>
        </authorList>
    </citation>
    <scope>NUCLEOTIDE SEQUENCE [LARGE SCALE GENOMIC DNA]</scope>
    <source>
        <strain evidence="4">N2K1</strain>
    </source>
</reference>
<dbReference type="InterPro" id="IPR036388">
    <property type="entry name" value="WH-like_DNA-bd_sf"/>
</dbReference>
<accession>A0A4Q0I1I9</accession>
<gene>
    <name evidence="3" type="ORF">EFD62_14890</name>
</gene>
<protein>
    <submittedName>
        <fullName evidence="3">DNA-binding response regulator</fullName>
    </submittedName>
</protein>
<evidence type="ECO:0000256" key="1">
    <source>
        <dbReference type="SAM" id="Phobius"/>
    </source>
</evidence>
<keyword evidence="1" id="KW-0472">Membrane</keyword>
<proteinExistence type="predicted"/>
<dbReference type="Gene3D" id="1.10.10.10">
    <property type="entry name" value="Winged helix-like DNA-binding domain superfamily/Winged helix DNA-binding domain"/>
    <property type="match status" value="1"/>
</dbReference>
<organism evidence="3 4">
    <name type="scientific">Acetivibrio mesophilus</name>
    <dbReference type="NCBI Taxonomy" id="2487273"/>
    <lineage>
        <taxon>Bacteria</taxon>
        <taxon>Bacillati</taxon>
        <taxon>Bacillota</taxon>
        <taxon>Clostridia</taxon>
        <taxon>Eubacteriales</taxon>
        <taxon>Oscillospiraceae</taxon>
        <taxon>Acetivibrio</taxon>
    </lineage>
</organism>
<dbReference type="GO" id="GO:0006355">
    <property type="term" value="P:regulation of DNA-templated transcription"/>
    <property type="evidence" value="ECO:0007669"/>
    <property type="project" value="InterPro"/>
</dbReference>
<feature type="transmembrane region" description="Helical" evidence="1">
    <location>
        <begin position="125"/>
        <end position="145"/>
    </location>
</feature>
<name>A0A4Q0I1I9_9FIRM</name>
<keyword evidence="1" id="KW-1133">Transmembrane helix</keyword>
<dbReference type="GO" id="GO:0003677">
    <property type="term" value="F:DNA binding"/>
    <property type="evidence" value="ECO:0007669"/>
    <property type="project" value="UniProtKB-KW"/>
</dbReference>
<evidence type="ECO:0000259" key="2">
    <source>
        <dbReference type="Pfam" id="PF00196"/>
    </source>
</evidence>
<dbReference type="AlphaFoldDB" id="A0A4Q0I1I9"/>
<feature type="transmembrane region" description="Helical" evidence="1">
    <location>
        <begin position="31"/>
        <end position="50"/>
    </location>
</feature>
<dbReference type="Proteomes" id="UP000289166">
    <property type="component" value="Unassembled WGS sequence"/>
</dbReference>
<keyword evidence="1" id="KW-0812">Transmembrane</keyword>
<dbReference type="InterPro" id="IPR000792">
    <property type="entry name" value="Tscrpt_reg_LuxR_C"/>
</dbReference>
<evidence type="ECO:0000313" key="4">
    <source>
        <dbReference type="Proteomes" id="UP000289166"/>
    </source>
</evidence>
<dbReference type="InterPro" id="IPR016032">
    <property type="entry name" value="Sig_transdc_resp-reg_C-effctor"/>
</dbReference>
<keyword evidence="4" id="KW-1185">Reference proteome</keyword>
<keyword evidence="3" id="KW-0238">DNA-binding</keyword>
<comment type="caution">
    <text evidence="3">The sequence shown here is derived from an EMBL/GenBank/DDBJ whole genome shotgun (WGS) entry which is preliminary data.</text>
</comment>
<evidence type="ECO:0000313" key="3">
    <source>
        <dbReference type="EMBL" id="RXE57981.1"/>
    </source>
</evidence>
<dbReference type="Pfam" id="PF00196">
    <property type="entry name" value="GerE"/>
    <property type="match status" value="1"/>
</dbReference>
<dbReference type="EMBL" id="RLII01000028">
    <property type="protein sequence ID" value="RXE57981.1"/>
    <property type="molecule type" value="Genomic_DNA"/>
</dbReference>
<dbReference type="OrthoDB" id="9808843at2"/>